<dbReference type="Pfam" id="PF07715">
    <property type="entry name" value="Plug"/>
    <property type="match status" value="1"/>
</dbReference>
<keyword evidence="15" id="KW-1185">Reference proteome</keyword>
<dbReference type="Proteomes" id="UP000292781">
    <property type="component" value="Unassembled WGS sequence"/>
</dbReference>
<dbReference type="Gene3D" id="2.40.170.20">
    <property type="entry name" value="TonB-dependent receptor, beta-barrel domain"/>
    <property type="match status" value="1"/>
</dbReference>
<name>A0A4Q9VPD0_9HYPH</name>
<sequence length="641" mass="69051">MGTFPQFDRQVRRGALASGVGLLAALAGLTATRADEVPPAGSLDLGTVVISANRTPTEDAAVGSSVTVITRREIEKSGESTVKDLLDRVPGLGFSQAGPAGSQTTMQIRGLSARYVLVRIDGVDVADPTQPQMTAGLEHLLLGDVERIEILRGSQSALYGGTAVGGVIDITTRTSEEKGVHHSAAAMAGSYGTASGRYGFSAANDTVEVNTAIERFRSAGFSSADSHKGNREADGYDNTTFSANGSGRIAEGFKVFGALRYSRHESNYDDFAYDWMTGLGHPADETTARRFHTIGEEIGGRVGADFDAFDGRLKNTVAVQAYRITRDVYDSYPGHFEGNRAKAEYLGVLRLTDAVGLSFGLDRTHETARTSDDLSGGIDNTGVFSQLSWQPIAGLTLTGALRDDHHSMFGDHPTHRLTAAYDLAEGTKLRTSWGTGFRPPSIYELYAPFYGNRALKPESSGSFDVGIDHRFWGGRASVSATWFHVTTDNLIDYDTRTWAYAQVPGTSTREGVELTGRVRPLDQLTLDAGYTYTDARAGTGARLMRVPLHKATFGAALTPFERTTATLRGTWVADSVDTDYSVGAVRRLPSYFLLDAGLAYQIDDHVTVSLTGKNLLDRRYETIWGYGTAGAAVYAALNVRY</sequence>
<dbReference type="OrthoDB" id="9760333at2"/>
<dbReference type="PANTHER" id="PTHR30069:SF29">
    <property type="entry name" value="HEMOGLOBIN AND HEMOGLOBIN-HAPTOGLOBIN-BINDING PROTEIN 1-RELATED"/>
    <property type="match status" value="1"/>
</dbReference>
<keyword evidence="6 11" id="KW-0798">TonB box</keyword>
<comment type="caution">
    <text evidence="14">The sequence shown here is derived from an EMBL/GenBank/DDBJ whole genome shotgun (WGS) entry which is preliminary data.</text>
</comment>
<dbReference type="RefSeq" id="WP_131310026.1">
    <property type="nucleotide sequence ID" value="NZ_SJFN01000018.1"/>
</dbReference>
<dbReference type="Gene3D" id="2.170.130.10">
    <property type="entry name" value="TonB-dependent receptor, plug domain"/>
    <property type="match status" value="1"/>
</dbReference>
<evidence type="ECO:0000256" key="1">
    <source>
        <dbReference type="ARBA" id="ARBA00004571"/>
    </source>
</evidence>
<evidence type="ECO:0000256" key="3">
    <source>
        <dbReference type="ARBA" id="ARBA00022452"/>
    </source>
</evidence>
<evidence type="ECO:0000256" key="2">
    <source>
        <dbReference type="ARBA" id="ARBA00022448"/>
    </source>
</evidence>
<proteinExistence type="inferred from homology"/>
<evidence type="ECO:0000256" key="4">
    <source>
        <dbReference type="ARBA" id="ARBA00022692"/>
    </source>
</evidence>
<comment type="subcellular location">
    <subcellularLocation>
        <location evidence="1 10">Cell outer membrane</location>
        <topology evidence="1 10">Multi-pass membrane protein</topology>
    </subcellularLocation>
</comment>
<dbReference type="GO" id="GO:0015344">
    <property type="term" value="F:siderophore uptake transmembrane transporter activity"/>
    <property type="evidence" value="ECO:0007669"/>
    <property type="project" value="TreeGrafter"/>
</dbReference>
<evidence type="ECO:0000259" key="13">
    <source>
        <dbReference type="Pfam" id="PF07715"/>
    </source>
</evidence>
<dbReference type="PANTHER" id="PTHR30069">
    <property type="entry name" value="TONB-DEPENDENT OUTER MEMBRANE RECEPTOR"/>
    <property type="match status" value="1"/>
</dbReference>
<keyword evidence="5" id="KW-0732">Signal</keyword>
<comment type="similarity">
    <text evidence="10 11">Belongs to the TonB-dependent receptor family.</text>
</comment>
<keyword evidence="4 10" id="KW-0812">Transmembrane</keyword>
<gene>
    <name evidence="14" type="ORF">EYW49_13035</name>
</gene>
<dbReference type="InterPro" id="IPR039426">
    <property type="entry name" value="TonB-dep_rcpt-like"/>
</dbReference>
<keyword evidence="7 10" id="KW-0472">Membrane</keyword>
<keyword evidence="9 10" id="KW-0998">Cell outer membrane</keyword>
<evidence type="ECO:0000313" key="15">
    <source>
        <dbReference type="Proteomes" id="UP000292781"/>
    </source>
</evidence>
<dbReference type="InterPro" id="IPR036942">
    <property type="entry name" value="Beta-barrel_TonB_sf"/>
</dbReference>
<dbReference type="PROSITE" id="PS52016">
    <property type="entry name" value="TONB_DEPENDENT_REC_3"/>
    <property type="match status" value="1"/>
</dbReference>
<dbReference type="AlphaFoldDB" id="A0A4Q9VPD0"/>
<dbReference type="InterPro" id="IPR000531">
    <property type="entry name" value="Beta-barrel_TonB"/>
</dbReference>
<dbReference type="CDD" id="cd01347">
    <property type="entry name" value="ligand_gated_channel"/>
    <property type="match status" value="1"/>
</dbReference>
<evidence type="ECO:0000256" key="8">
    <source>
        <dbReference type="ARBA" id="ARBA00023170"/>
    </source>
</evidence>
<evidence type="ECO:0000256" key="7">
    <source>
        <dbReference type="ARBA" id="ARBA00023136"/>
    </source>
</evidence>
<dbReference type="SUPFAM" id="SSF56935">
    <property type="entry name" value="Porins"/>
    <property type="match status" value="1"/>
</dbReference>
<evidence type="ECO:0000256" key="11">
    <source>
        <dbReference type="RuleBase" id="RU003357"/>
    </source>
</evidence>
<dbReference type="GO" id="GO:0009279">
    <property type="term" value="C:cell outer membrane"/>
    <property type="evidence" value="ECO:0007669"/>
    <property type="project" value="UniProtKB-SubCell"/>
</dbReference>
<evidence type="ECO:0000256" key="10">
    <source>
        <dbReference type="PROSITE-ProRule" id="PRU01360"/>
    </source>
</evidence>
<dbReference type="InterPro" id="IPR012910">
    <property type="entry name" value="Plug_dom"/>
</dbReference>
<dbReference type="Pfam" id="PF00593">
    <property type="entry name" value="TonB_dep_Rec_b-barrel"/>
    <property type="match status" value="1"/>
</dbReference>
<dbReference type="GO" id="GO:0044718">
    <property type="term" value="P:siderophore transmembrane transport"/>
    <property type="evidence" value="ECO:0007669"/>
    <property type="project" value="TreeGrafter"/>
</dbReference>
<feature type="domain" description="TonB-dependent receptor plug" evidence="13">
    <location>
        <begin position="62"/>
        <end position="167"/>
    </location>
</feature>
<reference evidence="14 15" key="1">
    <citation type="submission" date="2019-02" db="EMBL/GenBank/DDBJ databases">
        <title>Siculibacillus lacustris gen. nov., sp. nov., a new rosette-forming bacterium isolated from a freshwater crater lake (Lake St. Ana, Romania).</title>
        <authorList>
            <person name="Felfoldi T."/>
            <person name="Marton Z."/>
            <person name="Szabo A."/>
            <person name="Mentes A."/>
            <person name="Boka K."/>
            <person name="Marialigeti K."/>
            <person name="Mathe I."/>
            <person name="Koncz M."/>
            <person name="Schumann P."/>
            <person name="Toth E."/>
        </authorList>
    </citation>
    <scope>NUCLEOTIDE SEQUENCE [LARGE SCALE GENOMIC DNA]</scope>
    <source>
        <strain evidence="14 15">SA-279</strain>
    </source>
</reference>
<keyword evidence="8 14" id="KW-0675">Receptor</keyword>
<evidence type="ECO:0000256" key="5">
    <source>
        <dbReference type="ARBA" id="ARBA00022729"/>
    </source>
</evidence>
<evidence type="ECO:0000259" key="12">
    <source>
        <dbReference type="Pfam" id="PF00593"/>
    </source>
</evidence>
<keyword evidence="2 10" id="KW-0813">Transport</keyword>
<keyword evidence="3 10" id="KW-1134">Transmembrane beta strand</keyword>
<accession>A0A4Q9VPD0</accession>
<evidence type="ECO:0000256" key="6">
    <source>
        <dbReference type="ARBA" id="ARBA00023077"/>
    </source>
</evidence>
<evidence type="ECO:0000313" key="14">
    <source>
        <dbReference type="EMBL" id="TBW36762.1"/>
    </source>
</evidence>
<dbReference type="EMBL" id="SJFN01000018">
    <property type="protein sequence ID" value="TBW36762.1"/>
    <property type="molecule type" value="Genomic_DNA"/>
</dbReference>
<feature type="domain" description="TonB-dependent receptor-like beta-barrel" evidence="12">
    <location>
        <begin position="191"/>
        <end position="615"/>
    </location>
</feature>
<organism evidence="14 15">
    <name type="scientific">Siculibacillus lacustris</name>
    <dbReference type="NCBI Taxonomy" id="1549641"/>
    <lineage>
        <taxon>Bacteria</taxon>
        <taxon>Pseudomonadati</taxon>
        <taxon>Pseudomonadota</taxon>
        <taxon>Alphaproteobacteria</taxon>
        <taxon>Hyphomicrobiales</taxon>
        <taxon>Ancalomicrobiaceae</taxon>
        <taxon>Siculibacillus</taxon>
    </lineage>
</organism>
<protein>
    <submittedName>
        <fullName evidence="14">TonB-dependent receptor</fullName>
    </submittedName>
</protein>
<evidence type="ECO:0000256" key="9">
    <source>
        <dbReference type="ARBA" id="ARBA00023237"/>
    </source>
</evidence>
<dbReference type="InterPro" id="IPR037066">
    <property type="entry name" value="Plug_dom_sf"/>
</dbReference>